<dbReference type="SUPFAM" id="SSF88723">
    <property type="entry name" value="PIN domain-like"/>
    <property type="match status" value="1"/>
</dbReference>
<organism evidence="1 2">
    <name type="scientific">Methanoculleus nereidis</name>
    <dbReference type="NCBI Taxonomy" id="2735141"/>
    <lineage>
        <taxon>Archaea</taxon>
        <taxon>Methanobacteriati</taxon>
        <taxon>Methanobacteriota</taxon>
        <taxon>Stenosarchaea group</taxon>
        <taxon>Methanomicrobia</taxon>
        <taxon>Methanomicrobiales</taxon>
        <taxon>Methanomicrobiaceae</taxon>
        <taxon>Methanoculleus</taxon>
    </lineage>
</organism>
<dbReference type="InterPro" id="IPR029060">
    <property type="entry name" value="PIN-like_dom_sf"/>
</dbReference>
<gene>
    <name evidence="1" type="ORF">HL657_07780</name>
</gene>
<dbReference type="EMBL" id="JABFFQ010000005">
    <property type="protein sequence ID" value="MDV4343070.1"/>
    <property type="molecule type" value="Genomic_DNA"/>
</dbReference>
<proteinExistence type="predicted"/>
<keyword evidence="2" id="KW-1185">Reference proteome</keyword>
<accession>A0ABU3Z2N2</accession>
<reference evidence="1 2" key="1">
    <citation type="submission" date="2020-05" db="EMBL/GenBank/DDBJ databases">
        <title>Isolation and characterization of methanoarchaea from a cold seep at offshore SW Taiwan.</title>
        <authorList>
            <person name="Chen Y.-W."/>
            <person name="Chen S.-C."/>
            <person name="Lai M.-C."/>
        </authorList>
    </citation>
    <scope>NUCLEOTIDE SEQUENCE [LARGE SCALE GENOMIC DNA]</scope>
    <source>
        <strain evidence="1 2">YWC-01</strain>
    </source>
</reference>
<name>A0ABU3Z2N2_9EURY</name>
<protein>
    <submittedName>
        <fullName evidence="1">PIN domain-containing protein</fullName>
    </submittedName>
</protein>
<dbReference type="Gene3D" id="3.40.50.1010">
    <property type="entry name" value="5'-nuclease"/>
    <property type="match status" value="1"/>
</dbReference>
<dbReference type="Proteomes" id="UP001273768">
    <property type="component" value="Unassembled WGS sequence"/>
</dbReference>
<comment type="caution">
    <text evidence="1">The sequence shown here is derived from an EMBL/GenBank/DDBJ whole genome shotgun (WGS) entry which is preliminary data.</text>
</comment>
<evidence type="ECO:0000313" key="1">
    <source>
        <dbReference type="EMBL" id="MDV4343070.1"/>
    </source>
</evidence>
<evidence type="ECO:0000313" key="2">
    <source>
        <dbReference type="Proteomes" id="UP001273768"/>
    </source>
</evidence>
<sequence length="195" mass="23114">MEAKRVYFDSSIWVSHVLQEKRNNRAQTVQQLFDQIEEDEEVILVSHLVLLEVLEVIRKRITESEPYTDLDDSKKKEIKDKIQEKTNLFLKALSQLIREHRVALIDSQKPVDQWFKMTYSIFVSSSGGISIHNYYPDGRRRTLPKYQYRGVGHYDIQHALTAQEFSARDLHTFDQGFVELEDHQEFEGMKFLVHR</sequence>
<dbReference type="RefSeq" id="WP_317296255.1">
    <property type="nucleotide sequence ID" value="NZ_JABFFQ010000005.1"/>
</dbReference>